<keyword evidence="1" id="KW-0812">Transmembrane</keyword>
<reference evidence="3" key="1">
    <citation type="journal article" date="2019" name="Int. J. Syst. Evol. Microbiol.">
        <title>The Global Catalogue of Microorganisms (GCM) 10K type strain sequencing project: providing services to taxonomists for standard genome sequencing and annotation.</title>
        <authorList>
            <consortium name="The Broad Institute Genomics Platform"/>
            <consortium name="The Broad Institute Genome Sequencing Center for Infectious Disease"/>
            <person name="Wu L."/>
            <person name="Ma J."/>
        </authorList>
    </citation>
    <scope>NUCLEOTIDE SEQUENCE [LARGE SCALE GENOMIC DNA]</scope>
    <source>
        <strain evidence="3">KCTC 52677</strain>
    </source>
</reference>
<dbReference type="RefSeq" id="WP_257315147.1">
    <property type="nucleotide sequence ID" value="NZ_JANFDG010000010.1"/>
</dbReference>
<dbReference type="EMBL" id="JBHRSP010000026">
    <property type="protein sequence ID" value="MFC3074854.1"/>
    <property type="molecule type" value="Genomic_DNA"/>
</dbReference>
<evidence type="ECO:0008006" key="4">
    <source>
        <dbReference type="Google" id="ProtNLM"/>
    </source>
</evidence>
<evidence type="ECO:0000313" key="3">
    <source>
        <dbReference type="Proteomes" id="UP001595377"/>
    </source>
</evidence>
<comment type="caution">
    <text evidence="2">The sequence shown here is derived from an EMBL/GenBank/DDBJ whole genome shotgun (WGS) entry which is preliminary data.</text>
</comment>
<gene>
    <name evidence="2" type="ORF">ACFOHH_17215</name>
</gene>
<feature type="transmembrane region" description="Helical" evidence="1">
    <location>
        <begin position="6"/>
        <end position="28"/>
    </location>
</feature>
<sequence length="111" mass="12386">MTLSELQWLVGIAVTFVLAIGGIAIGAFRAVGARIDKAVDQMREAVKDGDDQLHERINRLRQDVSDNYVRRVDLDSHMMRLDSAVKEIRDDQKAIIRSLAALEAKQGRQGV</sequence>
<proteinExistence type="predicted"/>
<keyword evidence="1" id="KW-1133">Transmembrane helix</keyword>
<organism evidence="2 3">
    <name type="scientific">Shinella pollutisoli</name>
    <dbReference type="NCBI Taxonomy" id="2250594"/>
    <lineage>
        <taxon>Bacteria</taxon>
        <taxon>Pseudomonadati</taxon>
        <taxon>Pseudomonadota</taxon>
        <taxon>Alphaproteobacteria</taxon>
        <taxon>Hyphomicrobiales</taxon>
        <taxon>Rhizobiaceae</taxon>
        <taxon>Shinella</taxon>
    </lineage>
</organism>
<evidence type="ECO:0000313" key="2">
    <source>
        <dbReference type="EMBL" id="MFC3074854.1"/>
    </source>
</evidence>
<protein>
    <recommendedName>
        <fullName evidence="4">Phage shock protein B</fullName>
    </recommendedName>
</protein>
<accession>A0ABV7DK92</accession>
<name>A0ABV7DK92_9HYPH</name>
<keyword evidence="1" id="KW-0472">Membrane</keyword>
<dbReference type="Proteomes" id="UP001595377">
    <property type="component" value="Unassembled WGS sequence"/>
</dbReference>
<evidence type="ECO:0000256" key="1">
    <source>
        <dbReference type="SAM" id="Phobius"/>
    </source>
</evidence>
<keyword evidence="3" id="KW-1185">Reference proteome</keyword>